<feature type="transmembrane region" description="Helical" evidence="1">
    <location>
        <begin position="30"/>
        <end position="48"/>
    </location>
</feature>
<proteinExistence type="predicted"/>
<evidence type="ECO:0000313" key="3">
    <source>
        <dbReference type="Proteomes" id="UP001606301"/>
    </source>
</evidence>
<name>A0ABW7FFD3_9BURK</name>
<keyword evidence="1" id="KW-0472">Membrane</keyword>
<organism evidence="2 3">
    <name type="scientific">Pelomonas margarita</name>
    <dbReference type="NCBI Taxonomy" id="3299031"/>
    <lineage>
        <taxon>Bacteria</taxon>
        <taxon>Pseudomonadati</taxon>
        <taxon>Pseudomonadota</taxon>
        <taxon>Betaproteobacteria</taxon>
        <taxon>Burkholderiales</taxon>
        <taxon>Sphaerotilaceae</taxon>
        <taxon>Roseateles</taxon>
    </lineage>
</organism>
<reference evidence="2 3" key="1">
    <citation type="submission" date="2024-08" db="EMBL/GenBank/DDBJ databases">
        <authorList>
            <person name="Lu H."/>
        </authorList>
    </citation>
    <scope>NUCLEOTIDE SEQUENCE [LARGE SCALE GENOMIC DNA]</scope>
    <source>
        <strain evidence="2 3">LKC17W</strain>
    </source>
</reference>
<dbReference type="RefSeq" id="WP_394396375.1">
    <property type="nucleotide sequence ID" value="NZ_JBIGHW010000003.1"/>
</dbReference>
<dbReference type="EMBL" id="JBIGHW010000003">
    <property type="protein sequence ID" value="MFG6440302.1"/>
    <property type="molecule type" value="Genomic_DNA"/>
</dbReference>
<gene>
    <name evidence="2" type="ORF">ACG0Z3_06350</name>
</gene>
<evidence type="ECO:0000256" key="1">
    <source>
        <dbReference type="SAM" id="Phobius"/>
    </source>
</evidence>
<feature type="transmembrane region" description="Helical" evidence="1">
    <location>
        <begin position="103"/>
        <end position="126"/>
    </location>
</feature>
<feature type="transmembrane region" description="Helical" evidence="1">
    <location>
        <begin position="68"/>
        <end position="91"/>
    </location>
</feature>
<keyword evidence="1" id="KW-1133">Transmembrane helix</keyword>
<dbReference type="Proteomes" id="UP001606301">
    <property type="component" value="Unassembled WGS sequence"/>
</dbReference>
<accession>A0ABW7FFD3</accession>
<sequence>MSEARAHRRRVDAVEGQLHVPNHIPRAERISNVLFSVPLLAYSIYGFVQDDIYIPGRRGPGVHLYGVPMWLMCAAMLSVGASLLSVVIDHYDTRANEANYRKFAAVTQLLGWVLFFGAFALDIWVYRGVGR</sequence>
<evidence type="ECO:0000313" key="2">
    <source>
        <dbReference type="EMBL" id="MFG6440302.1"/>
    </source>
</evidence>
<protein>
    <submittedName>
        <fullName evidence="2">Uncharacterized protein</fullName>
    </submittedName>
</protein>
<keyword evidence="3" id="KW-1185">Reference proteome</keyword>
<keyword evidence="1" id="KW-0812">Transmembrane</keyword>
<comment type="caution">
    <text evidence="2">The sequence shown here is derived from an EMBL/GenBank/DDBJ whole genome shotgun (WGS) entry which is preliminary data.</text>
</comment>